<evidence type="ECO:0008006" key="3">
    <source>
        <dbReference type="Google" id="ProtNLM"/>
    </source>
</evidence>
<dbReference type="Proteomes" id="UP000095463">
    <property type="component" value="Unassembled WGS sequence"/>
</dbReference>
<organism evidence="1 2">
    <name type="scientific">Devosia insulae DS-56</name>
    <dbReference type="NCBI Taxonomy" id="1116389"/>
    <lineage>
        <taxon>Bacteria</taxon>
        <taxon>Pseudomonadati</taxon>
        <taxon>Pseudomonadota</taxon>
        <taxon>Alphaproteobacteria</taxon>
        <taxon>Hyphomicrobiales</taxon>
        <taxon>Devosiaceae</taxon>
        <taxon>Devosia</taxon>
    </lineage>
</organism>
<keyword evidence="2" id="KW-1185">Reference proteome</keyword>
<proteinExistence type="predicted"/>
<dbReference type="EMBL" id="LAJE02000217">
    <property type="protein sequence ID" value="OEO30321.1"/>
    <property type="molecule type" value="Genomic_DNA"/>
</dbReference>
<dbReference type="RefSeq" id="WP_069910447.1">
    <property type="nucleotide sequence ID" value="NZ_LAJE02000217.1"/>
</dbReference>
<dbReference type="AlphaFoldDB" id="A0A1E5XP23"/>
<dbReference type="OrthoDB" id="7950576at2"/>
<name>A0A1E5XP23_9HYPH</name>
<protein>
    <recommendedName>
        <fullName evidence="3">DUF1127 domain-containing protein</fullName>
    </recommendedName>
</protein>
<gene>
    <name evidence="1" type="ORF">VW23_021845</name>
</gene>
<sequence length="83" mass="9364">MAFEQVKSERARDAAELRQAVAGINVLRADLPARGFGAWFRTLVLKRYANAMLKRTLGRPRRTPLDQLSPHLLRDIGVPPDAR</sequence>
<accession>A0A1E5XP23</accession>
<evidence type="ECO:0000313" key="2">
    <source>
        <dbReference type="Proteomes" id="UP000095463"/>
    </source>
</evidence>
<evidence type="ECO:0000313" key="1">
    <source>
        <dbReference type="EMBL" id="OEO30321.1"/>
    </source>
</evidence>
<comment type="caution">
    <text evidence="1">The sequence shown here is derived from an EMBL/GenBank/DDBJ whole genome shotgun (WGS) entry which is preliminary data.</text>
</comment>
<reference evidence="1 2" key="1">
    <citation type="journal article" date="2015" name="Genome Announc.">
        <title>Genome Assemblies of Three Soil-Associated Devosia species: D. insulae, D. limi, and D. soli.</title>
        <authorList>
            <person name="Hassan Y.I."/>
            <person name="Lepp D."/>
            <person name="Zhou T."/>
        </authorList>
    </citation>
    <scope>NUCLEOTIDE SEQUENCE [LARGE SCALE GENOMIC DNA]</scope>
    <source>
        <strain evidence="1 2">DS-56</strain>
    </source>
</reference>